<dbReference type="InterPro" id="IPR029063">
    <property type="entry name" value="SAM-dependent_MTases_sf"/>
</dbReference>
<gene>
    <name evidence="1" type="ORF">SDC9_148955</name>
</gene>
<comment type="caution">
    <text evidence="1">The sequence shown here is derived from an EMBL/GenBank/DDBJ whole genome shotgun (WGS) entry which is preliminary data.</text>
</comment>
<reference evidence="1" key="1">
    <citation type="submission" date="2019-08" db="EMBL/GenBank/DDBJ databases">
        <authorList>
            <person name="Kucharzyk K."/>
            <person name="Murdoch R.W."/>
            <person name="Higgins S."/>
            <person name="Loffler F."/>
        </authorList>
    </citation>
    <scope>NUCLEOTIDE SEQUENCE</scope>
</reference>
<dbReference type="Gene3D" id="3.40.50.150">
    <property type="entry name" value="Vaccinia Virus protein VP39"/>
    <property type="match status" value="1"/>
</dbReference>
<dbReference type="EMBL" id="VSSQ01047736">
    <property type="protein sequence ID" value="MPN01744.1"/>
    <property type="molecule type" value="Genomic_DNA"/>
</dbReference>
<proteinExistence type="predicted"/>
<dbReference type="SUPFAM" id="SSF53335">
    <property type="entry name" value="S-adenosyl-L-methionine-dependent methyltransferases"/>
    <property type="match status" value="1"/>
</dbReference>
<sequence>MEEFVWTDANIRWMSDASTKSKFYYWIAERIAAYLPPSARVFNAGGGLGDLAIWLSYHVEQVTVIENDPKAVAAFRARCPHNVVAILGDVHTYSPDKLYDALVLYDIGGAERALPVVRELSRAKTFLLLNRETPQGEANLRELSEALKNAGIPFTYEPFEQEHVQPFRSREDAKSYFLFSTNRMLTDEELDAMLTQGDDEAFPCAFVEKKKLGMLVFDAANPALKKPII</sequence>
<name>A0A645EM57_9ZZZZ</name>
<accession>A0A645EM57</accession>
<organism evidence="1">
    <name type="scientific">bioreactor metagenome</name>
    <dbReference type="NCBI Taxonomy" id="1076179"/>
    <lineage>
        <taxon>unclassified sequences</taxon>
        <taxon>metagenomes</taxon>
        <taxon>ecological metagenomes</taxon>
    </lineage>
</organism>
<evidence type="ECO:0008006" key="2">
    <source>
        <dbReference type="Google" id="ProtNLM"/>
    </source>
</evidence>
<dbReference type="AlphaFoldDB" id="A0A645EM57"/>
<evidence type="ECO:0000313" key="1">
    <source>
        <dbReference type="EMBL" id="MPN01744.1"/>
    </source>
</evidence>
<protein>
    <recommendedName>
        <fullName evidence="2">Methyltransferase domain-containing protein</fullName>
    </recommendedName>
</protein>